<dbReference type="EMBL" id="LXQA010366624">
    <property type="protein sequence ID" value="MCI47057.1"/>
    <property type="molecule type" value="Genomic_DNA"/>
</dbReference>
<evidence type="ECO:0000313" key="3">
    <source>
        <dbReference type="Proteomes" id="UP000265520"/>
    </source>
</evidence>
<comment type="caution">
    <text evidence="2">The sequence shown here is derived from an EMBL/GenBank/DDBJ whole genome shotgun (WGS) entry which is preliminary data.</text>
</comment>
<dbReference type="Proteomes" id="UP000265520">
    <property type="component" value="Unassembled WGS sequence"/>
</dbReference>
<proteinExistence type="predicted"/>
<organism evidence="2 3">
    <name type="scientific">Trifolium medium</name>
    <dbReference type="NCBI Taxonomy" id="97028"/>
    <lineage>
        <taxon>Eukaryota</taxon>
        <taxon>Viridiplantae</taxon>
        <taxon>Streptophyta</taxon>
        <taxon>Embryophyta</taxon>
        <taxon>Tracheophyta</taxon>
        <taxon>Spermatophyta</taxon>
        <taxon>Magnoliopsida</taxon>
        <taxon>eudicotyledons</taxon>
        <taxon>Gunneridae</taxon>
        <taxon>Pentapetalae</taxon>
        <taxon>rosids</taxon>
        <taxon>fabids</taxon>
        <taxon>Fabales</taxon>
        <taxon>Fabaceae</taxon>
        <taxon>Papilionoideae</taxon>
        <taxon>50 kb inversion clade</taxon>
        <taxon>NPAAA clade</taxon>
        <taxon>Hologalegina</taxon>
        <taxon>IRL clade</taxon>
        <taxon>Trifolieae</taxon>
        <taxon>Trifolium</taxon>
    </lineage>
</organism>
<evidence type="ECO:0000256" key="1">
    <source>
        <dbReference type="SAM" id="MobiDB-lite"/>
    </source>
</evidence>
<accession>A0A392SF70</accession>
<name>A0A392SF70_9FABA</name>
<feature type="compositionally biased region" description="Basic and acidic residues" evidence="1">
    <location>
        <begin position="7"/>
        <end position="18"/>
    </location>
</feature>
<protein>
    <submittedName>
        <fullName evidence="2">Uncharacterized protein</fullName>
    </submittedName>
</protein>
<sequence length="34" mass="3555">EAIGNKDGGKRFFGRTERNTPGAEDVTVETCGAA</sequence>
<feature type="region of interest" description="Disordered" evidence="1">
    <location>
        <begin position="1"/>
        <end position="34"/>
    </location>
</feature>
<reference evidence="2 3" key="1">
    <citation type="journal article" date="2018" name="Front. Plant Sci.">
        <title>Red Clover (Trifolium pratense) and Zigzag Clover (T. medium) - A Picture of Genomic Similarities and Differences.</title>
        <authorList>
            <person name="Dluhosova J."/>
            <person name="Istvanek J."/>
            <person name="Nedelnik J."/>
            <person name="Repkova J."/>
        </authorList>
    </citation>
    <scope>NUCLEOTIDE SEQUENCE [LARGE SCALE GENOMIC DNA]</scope>
    <source>
        <strain evidence="3">cv. 10/8</strain>
        <tissue evidence="2">Leaf</tissue>
    </source>
</reference>
<dbReference type="AlphaFoldDB" id="A0A392SF70"/>
<keyword evidence="3" id="KW-1185">Reference proteome</keyword>
<feature type="non-terminal residue" evidence="2">
    <location>
        <position position="1"/>
    </location>
</feature>
<evidence type="ECO:0000313" key="2">
    <source>
        <dbReference type="EMBL" id="MCI47057.1"/>
    </source>
</evidence>